<protein>
    <recommendedName>
        <fullName evidence="4">DUF4190 domain-containing protein</fullName>
    </recommendedName>
</protein>
<feature type="region of interest" description="Disordered" evidence="1">
    <location>
        <begin position="1"/>
        <end position="53"/>
    </location>
</feature>
<name>A0ABS7QF94_9ACTN</name>
<evidence type="ECO:0000313" key="3">
    <source>
        <dbReference type="Proteomes" id="UP000778578"/>
    </source>
</evidence>
<dbReference type="RefSeq" id="WP_222967908.1">
    <property type="nucleotide sequence ID" value="NZ_JAINZZ010000056.1"/>
</dbReference>
<evidence type="ECO:0000256" key="1">
    <source>
        <dbReference type="SAM" id="MobiDB-lite"/>
    </source>
</evidence>
<comment type="caution">
    <text evidence="2">The sequence shown here is derived from an EMBL/GenBank/DDBJ whole genome shotgun (WGS) entry which is preliminary data.</text>
</comment>
<dbReference type="EMBL" id="JAINZZ010000056">
    <property type="protein sequence ID" value="MBY8881828.1"/>
    <property type="molecule type" value="Genomic_DNA"/>
</dbReference>
<dbReference type="Proteomes" id="UP000778578">
    <property type="component" value="Unassembled WGS sequence"/>
</dbReference>
<keyword evidence="3" id="KW-1185">Reference proteome</keyword>
<gene>
    <name evidence="2" type="ORF">K7862_29960</name>
</gene>
<organism evidence="2 3">
    <name type="scientific">Actinacidiphila acidipaludis</name>
    <dbReference type="NCBI Taxonomy" id="2873382"/>
    <lineage>
        <taxon>Bacteria</taxon>
        <taxon>Bacillati</taxon>
        <taxon>Actinomycetota</taxon>
        <taxon>Actinomycetes</taxon>
        <taxon>Kitasatosporales</taxon>
        <taxon>Streptomycetaceae</taxon>
        <taxon>Actinacidiphila</taxon>
    </lineage>
</organism>
<evidence type="ECO:0008006" key="4">
    <source>
        <dbReference type="Google" id="ProtNLM"/>
    </source>
</evidence>
<accession>A0ABS7QF94</accession>
<evidence type="ECO:0000313" key="2">
    <source>
        <dbReference type="EMBL" id="MBY8881828.1"/>
    </source>
</evidence>
<sequence>MTRSGEDAPNDGRPAGPRPPDGPAPSEEEQNPPEATRPPTDPDDDPFTGYEPV</sequence>
<reference evidence="2 3" key="1">
    <citation type="submission" date="2021-08" db="EMBL/GenBank/DDBJ databases">
        <title>WGS of actinomycetes from Thailand.</title>
        <authorList>
            <person name="Thawai C."/>
        </authorList>
    </citation>
    <scope>NUCLEOTIDE SEQUENCE [LARGE SCALE GENOMIC DNA]</scope>
    <source>
        <strain evidence="2 3">PLK6-54</strain>
    </source>
</reference>
<proteinExistence type="predicted"/>